<comment type="caution">
    <text evidence="1">The sequence shown here is derived from an EMBL/GenBank/DDBJ whole genome shotgun (WGS) entry which is preliminary data.</text>
</comment>
<sequence>MNLSKGPIDIDILKRKMEQATTLLIIIGNEYIEDMKNPSDPYYLGLNVQIQQAAKGEQDVYLLIRRPIEKDNFTLVMDMLAGSKLKTIVFFDKDDEGDMEMAVRIVRFAMASWKDRVNVIGTSGDAVIEE</sequence>
<name>A0A0F9QL96_9ZZZZ</name>
<organism evidence="1">
    <name type="scientific">marine sediment metagenome</name>
    <dbReference type="NCBI Taxonomy" id="412755"/>
    <lineage>
        <taxon>unclassified sequences</taxon>
        <taxon>metagenomes</taxon>
        <taxon>ecological metagenomes</taxon>
    </lineage>
</organism>
<protein>
    <submittedName>
        <fullName evidence="1">Uncharacterized protein</fullName>
    </submittedName>
</protein>
<evidence type="ECO:0000313" key="1">
    <source>
        <dbReference type="EMBL" id="KKN44935.1"/>
    </source>
</evidence>
<proteinExistence type="predicted"/>
<reference evidence="1" key="1">
    <citation type="journal article" date="2015" name="Nature">
        <title>Complex archaea that bridge the gap between prokaryotes and eukaryotes.</title>
        <authorList>
            <person name="Spang A."/>
            <person name="Saw J.H."/>
            <person name="Jorgensen S.L."/>
            <person name="Zaremba-Niedzwiedzka K."/>
            <person name="Martijn J."/>
            <person name="Lind A.E."/>
            <person name="van Eijk R."/>
            <person name="Schleper C."/>
            <person name="Guy L."/>
            <person name="Ettema T.J."/>
        </authorList>
    </citation>
    <scope>NUCLEOTIDE SEQUENCE</scope>
</reference>
<dbReference type="AlphaFoldDB" id="A0A0F9QL96"/>
<dbReference type="EMBL" id="LAZR01001419">
    <property type="protein sequence ID" value="KKN44935.1"/>
    <property type="molecule type" value="Genomic_DNA"/>
</dbReference>
<accession>A0A0F9QL96</accession>
<gene>
    <name evidence="1" type="ORF">LCGC14_0688130</name>
</gene>